<keyword evidence="2" id="KW-1185">Reference proteome</keyword>
<evidence type="ECO:0008006" key="3">
    <source>
        <dbReference type="Google" id="ProtNLM"/>
    </source>
</evidence>
<dbReference type="InterPro" id="IPR043129">
    <property type="entry name" value="ATPase_NBD"/>
</dbReference>
<proteinExistence type="predicted"/>
<gene>
    <name evidence="1" type="ORF">BDW02DRAFT_200221</name>
</gene>
<evidence type="ECO:0000313" key="2">
    <source>
        <dbReference type="Proteomes" id="UP000800040"/>
    </source>
</evidence>
<dbReference type="PANTHER" id="PTHR14187">
    <property type="entry name" value="ALPHA KINASE/ELONGATION FACTOR 2 KINASE"/>
    <property type="match status" value="1"/>
</dbReference>
<protein>
    <recommendedName>
        <fullName evidence="3">Actin-like ATPase domain-containing protein</fullName>
    </recommendedName>
</protein>
<evidence type="ECO:0000313" key="1">
    <source>
        <dbReference type="EMBL" id="KAF1828846.1"/>
    </source>
</evidence>
<reference evidence="1" key="1">
    <citation type="submission" date="2020-01" db="EMBL/GenBank/DDBJ databases">
        <authorList>
            <consortium name="DOE Joint Genome Institute"/>
            <person name="Haridas S."/>
            <person name="Albert R."/>
            <person name="Binder M."/>
            <person name="Bloem J."/>
            <person name="Labutti K."/>
            <person name="Salamov A."/>
            <person name="Andreopoulos B."/>
            <person name="Baker S.E."/>
            <person name="Barry K."/>
            <person name="Bills G."/>
            <person name="Bluhm B.H."/>
            <person name="Cannon C."/>
            <person name="Castanera R."/>
            <person name="Culley D.E."/>
            <person name="Daum C."/>
            <person name="Ezra D."/>
            <person name="Gonzalez J.B."/>
            <person name="Henrissat B."/>
            <person name="Kuo A."/>
            <person name="Liang C."/>
            <person name="Lipzen A."/>
            <person name="Lutzoni F."/>
            <person name="Magnuson J."/>
            <person name="Mondo S."/>
            <person name="Nolan M."/>
            <person name="Ohm R."/>
            <person name="Pangilinan J."/>
            <person name="Park H.-J."/>
            <person name="Ramirez L."/>
            <person name="Alfaro M."/>
            <person name="Sun H."/>
            <person name="Tritt A."/>
            <person name="Yoshinaga Y."/>
            <person name="Zwiers L.-H."/>
            <person name="Turgeon B.G."/>
            <person name="Goodwin S.B."/>
            <person name="Spatafora J.W."/>
            <person name="Crous P.W."/>
            <person name="Grigoriev I.V."/>
        </authorList>
    </citation>
    <scope>NUCLEOTIDE SEQUENCE</scope>
    <source>
        <strain evidence="1">P77</strain>
    </source>
</reference>
<organism evidence="1 2">
    <name type="scientific">Decorospora gaudefroyi</name>
    <dbReference type="NCBI Taxonomy" id="184978"/>
    <lineage>
        <taxon>Eukaryota</taxon>
        <taxon>Fungi</taxon>
        <taxon>Dikarya</taxon>
        <taxon>Ascomycota</taxon>
        <taxon>Pezizomycotina</taxon>
        <taxon>Dothideomycetes</taxon>
        <taxon>Pleosporomycetidae</taxon>
        <taxon>Pleosporales</taxon>
        <taxon>Pleosporineae</taxon>
        <taxon>Pleosporaceae</taxon>
        <taxon>Decorospora</taxon>
    </lineage>
</organism>
<dbReference type="Gene3D" id="3.30.420.40">
    <property type="match status" value="1"/>
</dbReference>
<dbReference type="OrthoDB" id="2963168at2759"/>
<dbReference type="SUPFAM" id="SSF53067">
    <property type="entry name" value="Actin-like ATPase domain"/>
    <property type="match status" value="2"/>
</dbReference>
<dbReference type="PANTHER" id="PTHR14187:SF5">
    <property type="entry name" value="HEAT SHOCK 70 KDA PROTEIN 12A"/>
    <property type="match status" value="1"/>
</dbReference>
<dbReference type="AlphaFoldDB" id="A0A6A5JYQ7"/>
<dbReference type="CDD" id="cd10170">
    <property type="entry name" value="ASKHA_NBD_HSP70"/>
    <property type="match status" value="1"/>
</dbReference>
<dbReference type="EMBL" id="ML975491">
    <property type="protein sequence ID" value="KAF1828846.1"/>
    <property type="molecule type" value="Genomic_DNA"/>
</dbReference>
<sequence>MNTLYHFENVSALEQTGVGPEDRAIAGAARDRIYMDDSASVGEEKILQDPQEVRLVVGIDYGTTFSGIAWATPSGAKCSLDDIDVIERWGLQMDNEEKVPSVISYSRQSQAGEQQWGKSLSADAVTMVHTKLELGLEDLMGELDMTLQVLDGMKNLNFDKMMLSKGENDLPPYSHKSPEEIVTDYLKKMFAYVKMEVRVDENDVFAKHVPTDIVVTIPTKWSYMAMNSTYRALTKAGFNKDNFPKLQPIMFITEPEAAALYTARYYRDEKEEDFLQERDYFILCDAGGGTVDIVSYRVTKRRPALELEQIGKPTGSRCGSIFINHEFKKWLRAQIGDDEYRKLDPNLDIDKNANHASETPAMRELMQAFDDVKKQFTFATPDVRFSLQGELENLDIPGKVNKGLIIIPRAIMRYFFDVCIKQIVTLIWEHVDIIEKRGSRPKHLFLVGGFGASGYLQHRLAETIKEEEMQMSYRQPQESWTAVVRGAVVCGIEKGALPNLRKTDACRHNFAICLDELYSKTRHAARDITQIHGATYAQSQLTWLLNKGDLILCDQVRRIEHPFQLRLKDLSAGKMQLPIYRNSAEEEKRPRRYNNSIEELDIACVLDIRFDKIEFETEGWPLKPALHVATLKLVLELDRNILEASIWWKHHLLSTGPVVYPELDV</sequence>
<accession>A0A6A5JYQ7</accession>
<name>A0A6A5JYQ7_9PLEO</name>
<dbReference type="Proteomes" id="UP000800040">
    <property type="component" value="Unassembled WGS sequence"/>
</dbReference>